<evidence type="ECO:0000256" key="1">
    <source>
        <dbReference type="SAM" id="MobiDB-lite"/>
    </source>
</evidence>
<accession>A0A542ETK1</accession>
<feature type="region of interest" description="Disordered" evidence="1">
    <location>
        <begin position="45"/>
        <end position="81"/>
    </location>
</feature>
<dbReference type="OrthoDB" id="9925831at2"/>
<reference evidence="2 3" key="1">
    <citation type="submission" date="2019-06" db="EMBL/GenBank/DDBJ databases">
        <title>Sequencing the genomes of 1000 actinobacteria strains.</title>
        <authorList>
            <person name="Klenk H.-P."/>
        </authorList>
    </citation>
    <scope>NUCLEOTIDE SEQUENCE [LARGE SCALE GENOMIC DNA]</scope>
    <source>
        <strain evidence="2 3">DSM 17305</strain>
    </source>
</reference>
<keyword evidence="3" id="KW-1185">Reference proteome</keyword>
<evidence type="ECO:0000313" key="3">
    <source>
        <dbReference type="Proteomes" id="UP000316298"/>
    </source>
</evidence>
<proteinExistence type="predicted"/>
<dbReference type="RefSeq" id="WP_141855797.1">
    <property type="nucleotide sequence ID" value="NZ_BAAAKA010000028.1"/>
</dbReference>
<name>A0A542ETK1_9ACTN</name>
<dbReference type="EMBL" id="VFMM01000001">
    <property type="protein sequence ID" value="TQJ18504.1"/>
    <property type="molecule type" value="Genomic_DNA"/>
</dbReference>
<sequence length="81" mass="9153">MAREPRAVRKAQEELGRAYQRQEDTADNYAEMRRALRGTAQAHMAVRTENKANKDAAKNVKKAEKALERAAEKAAKKSRGR</sequence>
<organism evidence="2 3">
    <name type="scientific">Kribbella jejuensis</name>
    <dbReference type="NCBI Taxonomy" id="236068"/>
    <lineage>
        <taxon>Bacteria</taxon>
        <taxon>Bacillati</taxon>
        <taxon>Actinomycetota</taxon>
        <taxon>Actinomycetes</taxon>
        <taxon>Propionibacteriales</taxon>
        <taxon>Kribbellaceae</taxon>
        <taxon>Kribbella</taxon>
    </lineage>
</organism>
<protein>
    <submittedName>
        <fullName evidence="2">Uncharacterized protein</fullName>
    </submittedName>
</protein>
<comment type="caution">
    <text evidence="2">The sequence shown here is derived from an EMBL/GenBank/DDBJ whole genome shotgun (WGS) entry which is preliminary data.</text>
</comment>
<dbReference type="AlphaFoldDB" id="A0A542ETK1"/>
<evidence type="ECO:0000313" key="2">
    <source>
        <dbReference type="EMBL" id="TQJ18504.1"/>
    </source>
</evidence>
<dbReference type="Proteomes" id="UP000316298">
    <property type="component" value="Unassembled WGS sequence"/>
</dbReference>
<feature type="compositionally biased region" description="Basic and acidic residues" evidence="1">
    <location>
        <begin position="46"/>
        <end position="75"/>
    </location>
</feature>
<feature type="region of interest" description="Disordered" evidence="1">
    <location>
        <begin position="1"/>
        <end position="27"/>
    </location>
</feature>
<gene>
    <name evidence="2" type="ORF">FB475_2649</name>
</gene>